<dbReference type="InterPro" id="IPR002302">
    <property type="entry name" value="Leu-tRNA-ligase"/>
</dbReference>
<dbReference type="Gene3D" id="3.90.740.10">
    <property type="entry name" value="Valyl/Leucyl/Isoleucyl-tRNA synthetase, editing domain"/>
    <property type="match status" value="1"/>
</dbReference>
<dbReference type="GO" id="GO:0005829">
    <property type="term" value="C:cytosol"/>
    <property type="evidence" value="ECO:0007669"/>
    <property type="project" value="TreeGrafter"/>
</dbReference>
<evidence type="ECO:0000256" key="6">
    <source>
        <dbReference type="ARBA" id="ARBA00022917"/>
    </source>
</evidence>
<dbReference type="GO" id="GO:0004823">
    <property type="term" value="F:leucine-tRNA ligase activity"/>
    <property type="evidence" value="ECO:0007669"/>
    <property type="project" value="UniProtKB-EC"/>
</dbReference>
<keyword evidence="4" id="KW-0547">Nucleotide-binding</keyword>
<evidence type="ECO:0000259" key="8">
    <source>
        <dbReference type="Pfam" id="PF13603"/>
    </source>
</evidence>
<sequence length="172" mass="19205">WIGKSFGSEVTFKVDDHDEEIKVFTTRPDTLFGVTYLVMAPELELVQELVTDEYKEEVEKYIDSIKSLSEIERTSTVKEKTGVPIGAYAINPVNGEKVPIWIADYALSSYGTGSAMAVPGHDERDFEFATKFKLPIRKVIQEDGTNEDTPLAEAYTGIGIMINSGEFNGLRR</sequence>
<keyword evidence="6" id="KW-0648">Protein biosynthesis</keyword>
<reference evidence="9" key="1">
    <citation type="submission" date="2018-06" db="EMBL/GenBank/DDBJ databases">
        <authorList>
            <person name="Zhirakovskaya E."/>
        </authorList>
    </citation>
    <scope>NUCLEOTIDE SEQUENCE</scope>
</reference>
<keyword evidence="3 9" id="KW-0436">Ligase</keyword>
<protein>
    <recommendedName>
        <fullName evidence="2">leucine--tRNA ligase</fullName>
        <ecNumber evidence="2">6.1.1.4</ecNumber>
    </recommendedName>
</protein>
<dbReference type="PANTHER" id="PTHR43740:SF2">
    <property type="entry name" value="LEUCINE--TRNA LIGASE, MITOCHONDRIAL"/>
    <property type="match status" value="1"/>
</dbReference>
<feature type="domain" description="Leucyl-tRNA synthetase editing" evidence="8">
    <location>
        <begin position="1"/>
        <end position="171"/>
    </location>
</feature>
<dbReference type="InterPro" id="IPR009008">
    <property type="entry name" value="Val/Leu/Ile-tRNA-synth_edit"/>
</dbReference>
<gene>
    <name evidence="9" type="ORF">MNBD_IGNAVI01-1619</name>
</gene>
<evidence type="ECO:0000256" key="3">
    <source>
        <dbReference type="ARBA" id="ARBA00022598"/>
    </source>
</evidence>
<dbReference type="EMBL" id="UOGD01000423">
    <property type="protein sequence ID" value="VAX28682.1"/>
    <property type="molecule type" value="Genomic_DNA"/>
</dbReference>
<dbReference type="EC" id="6.1.1.4" evidence="2"/>
<dbReference type="Pfam" id="PF13603">
    <property type="entry name" value="tRNA-synt_1_2"/>
    <property type="match status" value="1"/>
</dbReference>
<comment type="similarity">
    <text evidence="1">Belongs to the class-I aminoacyl-tRNA synthetase family.</text>
</comment>
<organism evidence="9">
    <name type="scientific">hydrothermal vent metagenome</name>
    <dbReference type="NCBI Taxonomy" id="652676"/>
    <lineage>
        <taxon>unclassified sequences</taxon>
        <taxon>metagenomes</taxon>
        <taxon>ecological metagenomes</taxon>
    </lineage>
</organism>
<evidence type="ECO:0000256" key="4">
    <source>
        <dbReference type="ARBA" id="ARBA00022741"/>
    </source>
</evidence>
<dbReference type="AlphaFoldDB" id="A0A3B1CK89"/>
<dbReference type="GO" id="GO:0006429">
    <property type="term" value="P:leucyl-tRNA aminoacylation"/>
    <property type="evidence" value="ECO:0007669"/>
    <property type="project" value="InterPro"/>
</dbReference>
<keyword evidence="5" id="KW-0067">ATP-binding</keyword>
<evidence type="ECO:0000256" key="5">
    <source>
        <dbReference type="ARBA" id="ARBA00022840"/>
    </source>
</evidence>
<dbReference type="GO" id="GO:0002161">
    <property type="term" value="F:aminoacyl-tRNA deacylase activity"/>
    <property type="evidence" value="ECO:0007669"/>
    <property type="project" value="InterPro"/>
</dbReference>
<dbReference type="GO" id="GO:0005524">
    <property type="term" value="F:ATP binding"/>
    <property type="evidence" value="ECO:0007669"/>
    <property type="project" value="UniProtKB-KW"/>
</dbReference>
<evidence type="ECO:0000313" key="9">
    <source>
        <dbReference type="EMBL" id="VAX28682.1"/>
    </source>
</evidence>
<evidence type="ECO:0000256" key="2">
    <source>
        <dbReference type="ARBA" id="ARBA00013164"/>
    </source>
</evidence>
<dbReference type="SUPFAM" id="SSF50677">
    <property type="entry name" value="ValRS/IleRS/LeuRS editing domain"/>
    <property type="match status" value="1"/>
</dbReference>
<keyword evidence="7 9" id="KW-0030">Aminoacyl-tRNA synthetase</keyword>
<proteinExistence type="inferred from homology"/>
<evidence type="ECO:0000256" key="1">
    <source>
        <dbReference type="ARBA" id="ARBA00005594"/>
    </source>
</evidence>
<accession>A0A3B1CK89</accession>
<feature type="non-terminal residue" evidence="9">
    <location>
        <position position="1"/>
    </location>
</feature>
<evidence type="ECO:0000256" key="7">
    <source>
        <dbReference type="ARBA" id="ARBA00023146"/>
    </source>
</evidence>
<name>A0A3B1CK89_9ZZZZ</name>
<dbReference type="InterPro" id="IPR025709">
    <property type="entry name" value="Leu_tRNA-synth_edit"/>
</dbReference>
<dbReference type="PANTHER" id="PTHR43740">
    <property type="entry name" value="LEUCYL-TRNA SYNTHETASE"/>
    <property type="match status" value="1"/>
</dbReference>